<proteinExistence type="predicted"/>
<dbReference type="EMBL" id="KI536726">
    <property type="protein sequence ID" value="ESR51707.1"/>
    <property type="molecule type" value="Genomic_DNA"/>
</dbReference>
<keyword evidence="2" id="KW-1185">Reference proteome</keyword>
<dbReference type="InParanoid" id="V4TEJ6"/>
<organism evidence="1 2">
    <name type="scientific">Citrus clementina</name>
    <name type="common">Clementine</name>
    <name type="synonym">Citrus deliciosa x Citrus sinensis</name>
    <dbReference type="NCBI Taxonomy" id="85681"/>
    <lineage>
        <taxon>Eukaryota</taxon>
        <taxon>Viridiplantae</taxon>
        <taxon>Streptophyta</taxon>
        <taxon>Embryophyta</taxon>
        <taxon>Tracheophyta</taxon>
        <taxon>Spermatophyta</taxon>
        <taxon>Magnoliopsida</taxon>
        <taxon>eudicotyledons</taxon>
        <taxon>Gunneridae</taxon>
        <taxon>Pentapetalae</taxon>
        <taxon>rosids</taxon>
        <taxon>malvids</taxon>
        <taxon>Sapindales</taxon>
        <taxon>Rutaceae</taxon>
        <taxon>Aurantioideae</taxon>
        <taxon>Citrus</taxon>
    </lineage>
</organism>
<reference evidence="1 2" key="1">
    <citation type="submission" date="2013-10" db="EMBL/GenBank/DDBJ databases">
        <authorList>
            <consortium name="International Citrus Genome Consortium"/>
            <person name="Jenkins J."/>
            <person name="Schmutz J."/>
            <person name="Prochnik S."/>
            <person name="Rokhsar D."/>
            <person name="Gmitter F."/>
            <person name="Ollitrault P."/>
            <person name="Machado M."/>
            <person name="Talon M."/>
            <person name="Wincker P."/>
            <person name="Jaillon O."/>
            <person name="Morgante M."/>
        </authorList>
    </citation>
    <scope>NUCLEOTIDE SEQUENCE</scope>
    <source>
        <strain evidence="2">cv. Clemenules</strain>
    </source>
</reference>
<dbReference type="Proteomes" id="UP000030687">
    <property type="component" value="Unassembled WGS sequence"/>
</dbReference>
<dbReference type="KEGG" id="cic:CICLE_v10033251mg"/>
<name>V4TEJ6_CITCL</name>
<dbReference type="AlphaFoldDB" id="V4TEJ6"/>
<gene>
    <name evidence="1" type="ORF">CICLE_v10033251mg</name>
</gene>
<evidence type="ECO:0000313" key="2">
    <source>
        <dbReference type="Proteomes" id="UP000030687"/>
    </source>
</evidence>
<evidence type="ECO:0000313" key="1">
    <source>
        <dbReference type="EMBL" id="ESR51707.1"/>
    </source>
</evidence>
<protein>
    <submittedName>
        <fullName evidence="1">Uncharacterized protein</fullName>
    </submittedName>
</protein>
<sequence>MKRLFTSNGQMQDEGVFQDTVLDFSISHKVATLTNRAPRTSTCTHQSSSFVFTPANGIYILFYDVRFNTHFKH</sequence>
<accession>V4TEJ6</accession>
<dbReference type="Gramene" id="ESR51707">
    <property type="protein sequence ID" value="ESR51707"/>
    <property type="gene ID" value="CICLE_v10033251mg"/>
</dbReference>